<dbReference type="Pfam" id="PF16220">
    <property type="entry name" value="DUF4880"/>
    <property type="match status" value="1"/>
</dbReference>
<gene>
    <name evidence="2" type="ORF">HFRIS_005258</name>
</gene>
<dbReference type="EMBL" id="AEEC02000005">
    <property type="protein sequence ID" value="EOA05840.1"/>
    <property type="molecule type" value="Genomic_DNA"/>
</dbReference>
<evidence type="ECO:0000259" key="1">
    <source>
        <dbReference type="Pfam" id="PF16220"/>
    </source>
</evidence>
<evidence type="ECO:0000313" key="3">
    <source>
        <dbReference type="Proteomes" id="UP000006772"/>
    </source>
</evidence>
<protein>
    <recommendedName>
        <fullName evidence="1">FecR N-terminal domain-containing protein</fullName>
    </recommendedName>
</protein>
<comment type="caution">
    <text evidence="2">The sequence shown here is derived from an EMBL/GenBank/DDBJ whole genome shotgun (WGS) entry which is preliminary data.</text>
</comment>
<accession>A0AAI9N4U5</accession>
<dbReference type="Proteomes" id="UP000006772">
    <property type="component" value="Unassembled WGS sequence"/>
</dbReference>
<sequence>MSQPSASSLSWQTAVSWVMREHEQDGLDEPEQQALQQWLQADPAHLAAYREARTLWLALGFIPAPGERG</sequence>
<reference evidence="2 3" key="1">
    <citation type="journal article" date="2013" name="Front. Microbiol.">
        <title>The genome of the endophytic bacterium H. frisingense GSF30(T) identifies diverse strategies in the Herbaspirillum genus to interact with plants.</title>
        <authorList>
            <person name="Straub D."/>
            <person name="Rothballer M."/>
            <person name="Hartmann A."/>
            <person name="Ludewig U."/>
        </authorList>
    </citation>
    <scope>NUCLEOTIDE SEQUENCE [LARGE SCALE GENOMIC DNA]</scope>
    <source>
        <strain evidence="2 3">GSF30</strain>
    </source>
</reference>
<feature type="domain" description="FecR N-terminal" evidence="1">
    <location>
        <begin position="13"/>
        <end position="55"/>
    </location>
</feature>
<dbReference type="InterPro" id="IPR032623">
    <property type="entry name" value="FecR_N"/>
</dbReference>
<organism evidence="2 3">
    <name type="scientific">Herbaspirillum frisingense GSF30</name>
    <dbReference type="NCBI Taxonomy" id="864073"/>
    <lineage>
        <taxon>Bacteria</taxon>
        <taxon>Pseudomonadati</taxon>
        <taxon>Pseudomonadota</taxon>
        <taxon>Betaproteobacteria</taxon>
        <taxon>Burkholderiales</taxon>
        <taxon>Oxalobacteraceae</taxon>
        <taxon>Herbaspirillum</taxon>
    </lineage>
</organism>
<evidence type="ECO:0000313" key="2">
    <source>
        <dbReference type="EMBL" id="EOA05840.1"/>
    </source>
</evidence>
<proteinExistence type="predicted"/>
<name>A0AAI9N4U5_9BURK</name>
<dbReference type="AlphaFoldDB" id="A0AAI9N4U5"/>
<dbReference type="RefSeq" id="WP_006462209.1">
    <property type="nucleotide sequence ID" value="NZ_AEEC02000005.1"/>
</dbReference>